<feature type="non-terminal residue" evidence="1">
    <location>
        <position position="1"/>
    </location>
</feature>
<evidence type="ECO:0000313" key="1">
    <source>
        <dbReference type="EMBL" id="CDW17416.1"/>
    </source>
</evidence>
<sequence length="81" mass="9464">PLEVPDLTILEDKGGSLYTYFVARHADIFHLVSNKIWDTRLCIARCQTFIPLSHLQRTIQVDLENIRLHNVVFLIGYDFLH</sequence>
<protein>
    <submittedName>
        <fullName evidence="1">Uncharacterized protein</fullName>
    </submittedName>
</protein>
<name>A0A0K2SVY0_LEPSM</name>
<dbReference type="EMBL" id="HACA01000055">
    <property type="protein sequence ID" value="CDW17416.1"/>
    <property type="molecule type" value="Transcribed_RNA"/>
</dbReference>
<reference evidence="1" key="1">
    <citation type="submission" date="2014-05" db="EMBL/GenBank/DDBJ databases">
        <authorList>
            <person name="Chronopoulou M."/>
        </authorList>
    </citation>
    <scope>NUCLEOTIDE SEQUENCE</scope>
    <source>
        <tissue evidence="1">Whole organism</tissue>
    </source>
</reference>
<dbReference type="AlphaFoldDB" id="A0A0K2SVY0"/>
<proteinExistence type="predicted"/>
<accession>A0A0K2SVY0</accession>
<organism evidence="1">
    <name type="scientific">Lepeophtheirus salmonis</name>
    <name type="common">Salmon louse</name>
    <name type="synonym">Caligus salmonis</name>
    <dbReference type="NCBI Taxonomy" id="72036"/>
    <lineage>
        <taxon>Eukaryota</taxon>
        <taxon>Metazoa</taxon>
        <taxon>Ecdysozoa</taxon>
        <taxon>Arthropoda</taxon>
        <taxon>Crustacea</taxon>
        <taxon>Multicrustacea</taxon>
        <taxon>Hexanauplia</taxon>
        <taxon>Copepoda</taxon>
        <taxon>Siphonostomatoida</taxon>
        <taxon>Caligidae</taxon>
        <taxon>Lepeophtheirus</taxon>
    </lineage>
</organism>